<protein>
    <recommendedName>
        <fullName evidence="12">EOG090X04VI</fullName>
    </recommendedName>
</protein>
<dbReference type="Gene3D" id="3.30.70.330">
    <property type="match status" value="3"/>
</dbReference>
<evidence type="ECO:0000256" key="3">
    <source>
        <dbReference type="ARBA" id="ARBA00022553"/>
    </source>
</evidence>
<dbReference type="InterPro" id="IPR010912">
    <property type="entry name" value="SPOC_met"/>
</dbReference>
<dbReference type="SUPFAM" id="SSF100939">
    <property type="entry name" value="SPOC domain-like"/>
    <property type="match status" value="1"/>
</dbReference>
<dbReference type="InterPro" id="IPR012921">
    <property type="entry name" value="SPOC_C"/>
</dbReference>
<dbReference type="InterPro" id="IPR016194">
    <property type="entry name" value="SPOC-like_C_dom_sf"/>
</dbReference>
<evidence type="ECO:0000259" key="9">
    <source>
        <dbReference type="PROSITE" id="PS50917"/>
    </source>
</evidence>
<feature type="domain" description="RRM" evidence="8">
    <location>
        <begin position="360"/>
        <end position="434"/>
    </location>
</feature>
<evidence type="ECO:0000256" key="2">
    <source>
        <dbReference type="ARBA" id="ARBA00005387"/>
    </source>
</evidence>
<feature type="region of interest" description="Disordered" evidence="7">
    <location>
        <begin position="191"/>
        <end position="212"/>
    </location>
</feature>
<organism evidence="10 11">
    <name type="scientific">Artemia franciscana</name>
    <name type="common">Brine shrimp</name>
    <name type="synonym">Artemia sanfranciscana</name>
    <dbReference type="NCBI Taxonomy" id="6661"/>
    <lineage>
        <taxon>Eukaryota</taxon>
        <taxon>Metazoa</taxon>
        <taxon>Ecdysozoa</taxon>
        <taxon>Arthropoda</taxon>
        <taxon>Crustacea</taxon>
        <taxon>Branchiopoda</taxon>
        <taxon>Anostraca</taxon>
        <taxon>Artemiidae</taxon>
        <taxon>Artemia</taxon>
    </lineage>
</organism>
<dbReference type="InterPro" id="IPR000504">
    <property type="entry name" value="RRM_dom"/>
</dbReference>
<feature type="compositionally biased region" description="Basic and acidic residues" evidence="7">
    <location>
        <begin position="481"/>
        <end position="492"/>
    </location>
</feature>
<keyword evidence="4 6" id="KW-0694">RNA-binding</keyword>
<feature type="compositionally biased region" description="Basic and acidic residues" evidence="7">
    <location>
        <begin position="1"/>
        <end position="12"/>
    </location>
</feature>
<proteinExistence type="inferred from homology"/>
<dbReference type="PROSITE" id="PS50917">
    <property type="entry name" value="SPOC"/>
    <property type="match status" value="1"/>
</dbReference>
<feature type="compositionally biased region" description="Basic residues" evidence="7">
    <location>
        <begin position="31"/>
        <end position="47"/>
    </location>
</feature>
<dbReference type="AlphaFoldDB" id="A0AA88LJJ0"/>
<dbReference type="SUPFAM" id="SSF54928">
    <property type="entry name" value="RNA-binding domain, RBD"/>
    <property type="match status" value="2"/>
</dbReference>
<dbReference type="Proteomes" id="UP001187531">
    <property type="component" value="Unassembled WGS sequence"/>
</dbReference>
<feature type="region of interest" description="Disordered" evidence="7">
    <location>
        <begin position="1"/>
        <end position="49"/>
    </location>
</feature>
<keyword evidence="3" id="KW-0597">Phosphoprotein</keyword>
<keyword evidence="5" id="KW-0539">Nucleus</keyword>
<dbReference type="PANTHER" id="PTHR23189">
    <property type="entry name" value="RNA RECOGNITION MOTIF-CONTAINING"/>
    <property type="match status" value="1"/>
</dbReference>
<comment type="similarity">
    <text evidence="2">Belongs to the RRM Spen family.</text>
</comment>
<feature type="domain" description="RRM" evidence="8">
    <location>
        <begin position="65"/>
        <end position="144"/>
    </location>
</feature>
<dbReference type="Pfam" id="PF00076">
    <property type="entry name" value="RRM_1"/>
    <property type="match status" value="3"/>
</dbReference>
<reference evidence="10" key="1">
    <citation type="submission" date="2023-07" db="EMBL/GenBank/DDBJ databases">
        <title>Chromosome-level genome assembly of Artemia franciscana.</title>
        <authorList>
            <person name="Jo E."/>
        </authorList>
    </citation>
    <scope>NUCLEOTIDE SEQUENCE</scope>
    <source>
        <tissue evidence="10">Whole body</tissue>
    </source>
</reference>
<dbReference type="Pfam" id="PF07744">
    <property type="entry name" value="SPOC"/>
    <property type="match status" value="1"/>
</dbReference>
<dbReference type="FunFam" id="2.40.290.10:FF:000007">
    <property type="entry name" value="RNA-binding protein 15B"/>
    <property type="match status" value="1"/>
</dbReference>
<evidence type="ECO:0008006" key="12">
    <source>
        <dbReference type="Google" id="ProtNLM"/>
    </source>
</evidence>
<dbReference type="PROSITE" id="PS50102">
    <property type="entry name" value="RRM"/>
    <property type="match status" value="3"/>
</dbReference>
<evidence type="ECO:0000256" key="1">
    <source>
        <dbReference type="ARBA" id="ARBA00004123"/>
    </source>
</evidence>
<name>A0AA88LJJ0_ARTSF</name>
<evidence type="ECO:0000256" key="5">
    <source>
        <dbReference type="ARBA" id="ARBA00023242"/>
    </source>
</evidence>
<feature type="region of interest" description="Disordered" evidence="7">
    <location>
        <begin position="474"/>
        <end position="519"/>
    </location>
</feature>
<keyword evidence="11" id="KW-1185">Reference proteome</keyword>
<feature type="compositionally biased region" description="Basic and acidic residues" evidence="7">
    <location>
        <begin position="146"/>
        <end position="155"/>
    </location>
</feature>
<comment type="caution">
    <text evidence="10">The sequence shown here is derived from an EMBL/GenBank/DDBJ whole genome shotgun (WGS) entry which is preliminary data.</text>
</comment>
<dbReference type="CDD" id="cd12310">
    <property type="entry name" value="RRM3_Spen"/>
    <property type="match status" value="1"/>
</dbReference>
<dbReference type="GO" id="GO:0005634">
    <property type="term" value="C:nucleus"/>
    <property type="evidence" value="ECO:0007669"/>
    <property type="project" value="UniProtKB-SubCell"/>
</dbReference>
<evidence type="ECO:0000256" key="7">
    <source>
        <dbReference type="SAM" id="MobiDB-lite"/>
    </source>
</evidence>
<evidence type="ECO:0000256" key="6">
    <source>
        <dbReference type="PROSITE-ProRule" id="PRU00176"/>
    </source>
</evidence>
<dbReference type="EMBL" id="JAVRJZ010000003">
    <property type="protein sequence ID" value="KAK2724200.1"/>
    <property type="molecule type" value="Genomic_DNA"/>
</dbReference>
<dbReference type="CDD" id="cd12308">
    <property type="entry name" value="RRM1_Spen"/>
    <property type="match status" value="1"/>
</dbReference>
<accession>A0AA88LJJ0</accession>
<dbReference type="GO" id="GO:0003723">
    <property type="term" value="F:RNA binding"/>
    <property type="evidence" value="ECO:0007669"/>
    <property type="project" value="UniProtKB-UniRule"/>
</dbReference>
<dbReference type="InterPro" id="IPR035979">
    <property type="entry name" value="RBD_domain_sf"/>
</dbReference>
<evidence type="ECO:0000256" key="4">
    <source>
        <dbReference type="ARBA" id="ARBA00022884"/>
    </source>
</evidence>
<evidence type="ECO:0000313" key="10">
    <source>
        <dbReference type="EMBL" id="KAK2724200.1"/>
    </source>
</evidence>
<gene>
    <name evidence="10" type="ORF">QYM36_000904</name>
</gene>
<evidence type="ECO:0000259" key="8">
    <source>
        <dbReference type="PROSITE" id="PS50102"/>
    </source>
</evidence>
<dbReference type="SMART" id="SM00360">
    <property type="entry name" value="RRM"/>
    <property type="match status" value="3"/>
</dbReference>
<dbReference type="CDD" id="cd21544">
    <property type="entry name" value="SPOC_RBM15-like"/>
    <property type="match status" value="1"/>
</dbReference>
<feature type="domain" description="RRM" evidence="8">
    <location>
        <begin position="279"/>
        <end position="356"/>
    </location>
</feature>
<feature type="domain" description="SPOC" evidence="9">
    <location>
        <begin position="526"/>
        <end position="694"/>
    </location>
</feature>
<evidence type="ECO:0000313" key="11">
    <source>
        <dbReference type="Proteomes" id="UP001187531"/>
    </source>
</evidence>
<dbReference type="InterPro" id="IPR012677">
    <property type="entry name" value="Nucleotide-bd_a/b_plait_sf"/>
</dbReference>
<dbReference type="Gene3D" id="2.40.290.10">
    <property type="match status" value="1"/>
</dbReference>
<feature type="region of interest" description="Disordered" evidence="7">
    <location>
        <begin position="145"/>
        <end position="164"/>
    </location>
</feature>
<comment type="subcellular location">
    <subcellularLocation>
        <location evidence="1">Nucleus</location>
    </subcellularLocation>
</comment>
<sequence length="694" mass="78380">MVNMKRISDRDSSPYAKRSRSNGRYDDSPRRTPRRSPRRRTRSRSISRGRFEEYKRPVVSNSGYRILCVSNLHPKASDDLVKDTLYREFKKYGEVTVKTVHGVDPEDRVAYVYFRNYEDARDAKHSKQRIILYDRPTVVEAVYETASRESREYRRSRTPSPRRYESRYVPRHVSPVHERRYEDRYDYAPKYLPPVHHGPPPSAPYRDYRRDVPPPSYDYVPRGPAPYHHNVPMSGPPHHGGGGRGYRHYDRGGHHNDRRDRFPNYLHHVSPEDDPLATRTLFAGNMEVNISDEEVKRIFGKYGELEDVDIKRPPPGTGNAYAFIRFHNLDQAHRCKTELSGQYIGKFQVKIGYGKATPTTKIWVGGLGSWTSLAQLEKEFDRFGAIKKIDYEKGTSQAYITYEAIEAAQSAVQEMRGFPLGGPDHRIRTDYAGELPPTAPGVYKKQYDNFGHGYDDGGFRSGFRGRGRGYRGGYRGGYGGGRDHGGSYERHLPPPPGEELGGGRSPSPYASPPRTASGPLAGAKTLAEIARRCEITWDGALILKNSLFHTKMHLTDGDPEIADALLKDEEGRPQLRITQRLRLDQPKLEDVTRRLGSAPAHAIFLGLPTSAATSSAPDDGTVQSRPLKNLVTYLKQKEAAGVITLQNKESEQVGVLYAFPPVPYAIELLKRTAVSFSEDSVKDDHLIVAVVKNA</sequence>
<dbReference type="CDD" id="cd12309">
    <property type="entry name" value="RRM2_Spen"/>
    <property type="match status" value="1"/>
</dbReference>